<keyword evidence="3" id="KW-0238">DNA-binding</keyword>
<evidence type="ECO:0000256" key="1">
    <source>
        <dbReference type="ARBA" id="ARBA00009437"/>
    </source>
</evidence>
<dbReference type="Pfam" id="PF03466">
    <property type="entry name" value="LysR_substrate"/>
    <property type="match status" value="1"/>
</dbReference>
<dbReference type="Gene3D" id="3.40.190.290">
    <property type="match status" value="1"/>
</dbReference>
<organism evidence="6 7">
    <name type="scientific">Brevibacterium picturae</name>
    <dbReference type="NCBI Taxonomy" id="260553"/>
    <lineage>
        <taxon>Bacteria</taxon>
        <taxon>Bacillati</taxon>
        <taxon>Actinomycetota</taxon>
        <taxon>Actinomycetes</taxon>
        <taxon>Micrococcales</taxon>
        <taxon>Brevibacteriaceae</taxon>
        <taxon>Brevibacterium</taxon>
    </lineage>
</organism>
<comment type="similarity">
    <text evidence="1">Belongs to the LysR transcriptional regulatory family.</text>
</comment>
<dbReference type="Proteomes" id="UP001501791">
    <property type="component" value="Unassembled WGS sequence"/>
</dbReference>
<dbReference type="Gene3D" id="1.10.10.10">
    <property type="entry name" value="Winged helix-like DNA-binding domain superfamily/Winged helix DNA-binding domain"/>
    <property type="match status" value="1"/>
</dbReference>
<evidence type="ECO:0000259" key="5">
    <source>
        <dbReference type="PROSITE" id="PS50931"/>
    </source>
</evidence>
<dbReference type="Pfam" id="PF00126">
    <property type="entry name" value="HTH_1"/>
    <property type="match status" value="1"/>
</dbReference>
<keyword evidence="7" id="KW-1185">Reference proteome</keyword>
<accession>A0ABP4NKE6</accession>
<dbReference type="PANTHER" id="PTHR30346">
    <property type="entry name" value="TRANSCRIPTIONAL DUAL REGULATOR HCAR-RELATED"/>
    <property type="match status" value="1"/>
</dbReference>
<name>A0ABP4NKE6_9MICO</name>
<dbReference type="PROSITE" id="PS50931">
    <property type="entry name" value="HTH_LYSR"/>
    <property type="match status" value="1"/>
</dbReference>
<dbReference type="EMBL" id="BAAALY010000023">
    <property type="protein sequence ID" value="GAA1563240.1"/>
    <property type="molecule type" value="Genomic_DNA"/>
</dbReference>
<evidence type="ECO:0000256" key="2">
    <source>
        <dbReference type="ARBA" id="ARBA00023015"/>
    </source>
</evidence>
<evidence type="ECO:0000313" key="7">
    <source>
        <dbReference type="Proteomes" id="UP001501791"/>
    </source>
</evidence>
<dbReference type="InterPro" id="IPR036388">
    <property type="entry name" value="WH-like_DNA-bd_sf"/>
</dbReference>
<keyword evidence="4" id="KW-0804">Transcription</keyword>
<sequence>MLTTIRGCRIIIGYAEAMWDLNRLRIWRAVVATGSVVDAARSLNYTSATVSQHITTLQKAVGVPLYRRSGRGIEITDLGKRLAEESSDVFTGLGRLDDLVESVRTVNRPRMRIAAFTSFNAGLLPGIIEPIAAEHPDMRFDIQLNEPAKVRRSHCTIEIRSEVPLEDEVHLPGMTRTVLFDDDYRVVVSDRHRFASLKSVPFKDLEDQRWVDYDLWAGPTSKVVDLACAAAGFEPRTFAASEDEFAALALVASNLAITVLPRLSSAQLRQGLTAVGLSDPTPVRRIVMHVREREAHLPHVRSFVTAAEAVVADYLAR</sequence>
<keyword evidence="2" id="KW-0805">Transcription regulation</keyword>
<reference evidence="7" key="1">
    <citation type="journal article" date="2019" name="Int. J. Syst. Evol. Microbiol.">
        <title>The Global Catalogue of Microorganisms (GCM) 10K type strain sequencing project: providing services to taxonomists for standard genome sequencing and annotation.</title>
        <authorList>
            <consortium name="The Broad Institute Genomics Platform"/>
            <consortium name="The Broad Institute Genome Sequencing Center for Infectious Disease"/>
            <person name="Wu L."/>
            <person name="Ma J."/>
        </authorList>
    </citation>
    <scope>NUCLEOTIDE SEQUENCE [LARGE SCALE GENOMIC DNA]</scope>
    <source>
        <strain evidence="7">JCM 13319</strain>
    </source>
</reference>
<protein>
    <submittedName>
        <fullName evidence="6">LysR family transcriptional regulator</fullName>
    </submittedName>
</protein>
<feature type="domain" description="HTH lysR-type" evidence="5">
    <location>
        <begin position="19"/>
        <end position="76"/>
    </location>
</feature>
<evidence type="ECO:0000256" key="4">
    <source>
        <dbReference type="ARBA" id="ARBA00023163"/>
    </source>
</evidence>
<dbReference type="SUPFAM" id="SSF53850">
    <property type="entry name" value="Periplasmic binding protein-like II"/>
    <property type="match status" value="1"/>
</dbReference>
<proteinExistence type="inferred from homology"/>
<dbReference type="InterPro" id="IPR036390">
    <property type="entry name" value="WH_DNA-bd_sf"/>
</dbReference>
<evidence type="ECO:0000313" key="6">
    <source>
        <dbReference type="EMBL" id="GAA1563240.1"/>
    </source>
</evidence>
<dbReference type="SUPFAM" id="SSF46785">
    <property type="entry name" value="Winged helix' DNA-binding domain"/>
    <property type="match status" value="1"/>
</dbReference>
<dbReference type="InterPro" id="IPR005119">
    <property type="entry name" value="LysR_subst-bd"/>
</dbReference>
<dbReference type="PANTHER" id="PTHR30346:SF29">
    <property type="entry name" value="LYSR SUBSTRATE-BINDING"/>
    <property type="match status" value="1"/>
</dbReference>
<dbReference type="InterPro" id="IPR000847">
    <property type="entry name" value="LysR_HTH_N"/>
</dbReference>
<evidence type="ECO:0000256" key="3">
    <source>
        <dbReference type="ARBA" id="ARBA00023125"/>
    </source>
</evidence>
<gene>
    <name evidence="6" type="ORF">GCM10009691_41110</name>
</gene>
<comment type="caution">
    <text evidence="6">The sequence shown here is derived from an EMBL/GenBank/DDBJ whole genome shotgun (WGS) entry which is preliminary data.</text>
</comment>